<evidence type="ECO:0000313" key="2">
    <source>
        <dbReference type="Proteomes" id="UP000003874"/>
    </source>
</evidence>
<name>E6MNL4_9BACT</name>
<sequence length="58" mass="7020">MIRFDAKSHENTIYLLSEGKETEKTLRSQKVVIGTIFLYLIYIETPQNSWIYEEFRYI</sequence>
<accession>E6MNL4</accession>
<dbReference type="EMBL" id="AEQO01000110">
    <property type="protein sequence ID" value="EFV04795.1"/>
    <property type="molecule type" value="Genomic_DNA"/>
</dbReference>
<evidence type="ECO:0000313" key="1">
    <source>
        <dbReference type="EMBL" id="EFV04795.1"/>
    </source>
</evidence>
<comment type="caution">
    <text evidence="1">The sequence shown here is derived from an EMBL/GenBank/DDBJ whole genome shotgun (WGS) entry which is preliminary data.</text>
</comment>
<gene>
    <name evidence="1" type="ORF">HMPREF9420_1082</name>
</gene>
<dbReference type="Proteomes" id="UP000003874">
    <property type="component" value="Unassembled WGS sequence"/>
</dbReference>
<proteinExistence type="predicted"/>
<dbReference type="HOGENOM" id="CLU_2975558_0_0_10"/>
<keyword evidence="2" id="KW-1185">Reference proteome</keyword>
<organism evidence="1 2">
    <name type="scientific">Segatella salivae DSM 15606</name>
    <dbReference type="NCBI Taxonomy" id="888832"/>
    <lineage>
        <taxon>Bacteria</taxon>
        <taxon>Pseudomonadati</taxon>
        <taxon>Bacteroidota</taxon>
        <taxon>Bacteroidia</taxon>
        <taxon>Bacteroidales</taxon>
        <taxon>Prevotellaceae</taxon>
        <taxon>Segatella</taxon>
    </lineage>
</organism>
<reference evidence="1 2" key="1">
    <citation type="submission" date="2010-12" db="EMBL/GenBank/DDBJ databases">
        <authorList>
            <person name="Muzny D."/>
            <person name="Qin X."/>
            <person name="Deng J."/>
            <person name="Jiang H."/>
            <person name="Liu Y."/>
            <person name="Qu J."/>
            <person name="Song X.-Z."/>
            <person name="Zhang L."/>
            <person name="Thornton R."/>
            <person name="Coyle M."/>
            <person name="Francisco L."/>
            <person name="Jackson L."/>
            <person name="Javaid M."/>
            <person name="Korchina V."/>
            <person name="Kovar C."/>
            <person name="Mata R."/>
            <person name="Mathew T."/>
            <person name="Ngo R."/>
            <person name="Nguyen L."/>
            <person name="Nguyen N."/>
            <person name="Okwuonu G."/>
            <person name="Ongeri F."/>
            <person name="Pham C."/>
            <person name="Simmons D."/>
            <person name="Wilczek-Boney K."/>
            <person name="Hale W."/>
            <person name="Jakkamsetti A."/>
            <person name="Pham P."/>
            <person name="Ruth R."/>
            <person name="San Lucas F."/>
            <person name="Warren J."/>
            <person name="Zhang J."/>
            <person name="Zhao Z."/>
            <person name="Zhou C."/>
            <person name="Zhu D."/>
            <person name="Lee S."/>
            <person name="Bess C."/>
            <person name="Blankenburg K."/>
            <person name="Forbes L."/>
            <person name="Fu Q."/>
            <person name="Gubbala S."/>
            <person name="Hirani K."/>
            <person name="Jayaseelan J.C."/>
            <person name="Lara F."/>
            <person name="Munidasa M."/>
            <person name="Palculict T."/>
            <person name="Patil S."/>
            <person name="Pu L.-L."/>
            <person name="Saada N."/>
            <person name="Tang L."/>
            <person name="Weissenberger G."/>
            <person name="Zhu Y."/>
            <person name="Hemphill L."/>
            <person name="Shang Y."/>
            <person name="Youmans B."/>
            <person name="Ayvaz T."/>
            <person name="Ross M."/>
            <person name="Santibanez J."/>
            <person name="Aqrawi P."/>
            <person name="Gross S."/>
            <person name="Joshi V."/>
            <person name="Fowler G."/>
            <person name="Nazareth L."/>
            <person name="Reid J."/>
            <person name="Worley K."/>
            <person name="Petrosino J."/>
            <person name="Highlander S."/>
            <person name="Gibbs R."/>
        </authorList>
    </citation>
    <scope>NUCLEOTIDE SEQUENCE [LARGE SCALE GENOMIC DNA]</scope>
    <source>
        <strain evidence="1 2">DSM 15606</strain>
    </source>
</reference>
<protein>
    <submittedName>
        <fullName evidence="1">Uncharacterized protein</fullName>
    </submittedName>
</protein>
<dbReference type="AlphaFoldDB" id="E6MNL4"/>